<dbReference type="Proteomes" id="UP000051213">
    <property type="component" value="Unassembled WGS sequence"/>
</dbReference>
<organism evidence="1 2">
    <name type="scientific">SAR92 bacterium BACL26 MAG-121220-bin70</name>
    <dbReference type="NCBI Taxonomy" id="1655626"/>
    <lineage>
        <taxon>Bacteria</taxon>
        <taxon>Pseudomonadati</taxon>
        <taxon>Pseudomonadota</taxon>
        <taxon>Gammaproteobacteria</taxon>
        <taxon>Cellvibrionales</taxon>
        <taxon>Porticoccaceae</taxon>
        <taxon>SAR92 clade</taxon>
    </lineage>
</organism>
<name>A0A0R2U7B2_9GAMM</name>
<dbReference type="EMBL" id="LICA01000104">
    <property type="protein sequence ID" value="KRO95150.1"/>
    <property type="molecule type" value="Genomic_DNA"/>
</dbReference>
<sequence>MLPGSDLDDYEHTAVRLLSIINDTTRLLTAHRESTPGAPILAHDDLLDLYQALQKINRGELKGEGWFSKTYKINQRLSLASDQY</sequence>
<evidence type="ECO:0000313" key="1">
    <source>
        <dbReference type="EMBL" id="KRO95150.1"/>
    </source>
</evidence>
<gene>
    <name evidence="1" type="ORF">ABS24_06205</name>
</gene>
<evidence type="ECO:0000313" key="2">
    <source>
        <dbReference type="Proteomes" id="UP000051213"/>
    </source>
</evidence>
<protein>
    <submittedName>
        <fullName evidence="1">Uncharacterized protein</fullName>
    </submittedName>
</protein>
<comment type="caution">
    <text evidence="1">The sequence shown here is derived from an EMBL/GenBank/DDBJ whole genome shotgun (WGS) entry which is preliminary data.</text>
</comment>
<proteinExistence type="predicted"/>
<reference evidence="1 2" key="1">
    <citation type="submission" date="2015-10" db="EMBL/GenBank/DDBJ databases">
        <title>Metagenome-Assembled Genomes uncover a global brackish microbiome.</title>
        <authorList>
            <person name="Hugerth L.W."/>
            <person name="Larsson J."/>
            <person name="Alneberg J."/>
            <person name="Lindh M.V."/>
            <person name="Legrand C."/>
            <person name="Pinhassi J."/>
            <person name="Andersson A.F."/>
        </authorList>
    </citation>
    <scope>NUCLEOTIDE SEQUENCE [LARGE SCALE GENOMIC DNA]</scope>
    <source>
        <strain evidence="1">BACL26 MAG-121220-bin70</strain>
    </source>
</reference>
<accession>A0A0R2U7B2</accession>
<dbReference type="AlphaFoldDB" id="A0A0R2U7B2"/>